<name>A0A411A4U4_BACVE</name>
<dbReference type="EMBL" id="CP063687">
    <property type="protein sequence ID" value="QOY25481.1"/>
    <property type="molecule type" value="Genomic_DNA"/>
</dbReference>
<accession>A0A411A4U4</accession>
<reference evidence="2" key="1">
    <citation type="submission" date="2020-10" db="EMBL/GenBank/DDBJ databases">
        <title>Complete genome sequence of Bacillus velezensis NST6.</title>
        <authorList>
            <person name="Choi J."/>
        </authorList>
    </citation>
    <scope>NUCLEOTIDE SEQUENCE [LARGE SCALE GENOMIC DNA]</scope>
    <source>
        <strain evidence="2">NST6</strain>
    </source>
</reference>
<sequence>MKKALFLTFFVGLLIFGSLTPISASAEESKGTNTPASAQVEYYDANNKLVSVESYTEEKQATSTPSTKFFSLAASKKGVSYYDFGKTTFSNYIWVKGGYAFKNPGAMSIELNNRPKQFEVRMYASNKKTYIGKGVAKNASGWVPFDWRSLRKKGSSYTFKLVSAANSGKITVNNGTLEYNVN</sequence>
<evidence type="ECO:0000313" key="1">
    <source>
        <dbReference type="EMBL" id="QOY25481.1"/>
    </source>
</evidence>
<proteinExistence type="predicted"/>
<evidence type="ECO:0000313" key="2">
    <source>
        <dbReference type="Proteomes" id="UP000587477"/>
    </source>
</evidence>
<gene>
    <name evidence="1" type="ORF">BACVE_000409</name>
</gene>
<dbReference type="Proteomes" id="UP000587477">
    <property type="component" value="Chromosome"/>
</dbReference>
<dbReference type="AlphaFoldDB" id="A0A411A4U4"/>
<protein>
    <submittedName>
        <fullName evidence="1">Uncharacterized protein</fullName>
    </submittedName>
</protein>
<organism evidence="1 2">
    <name type="scientific">Bacillus velezensis</name>
    <dbReference type="NCBI Taxonomy" id="492670"/>
    <lineage>
        <taxon>Bacteria</taxon>
        <taxon>Bacillati</taxon>
        <taxon>Bacillota</taxon>
        <taxon>Bacilli</taxon>
        <taxon>Bacillales</taxon>
        <taxon>Bacillaceae</taxon>
        <taxon>Bacillus</taxon>
        <taxon>Bacillus amyloliquefaciens group</taxon>
    </lineage>
</organism>
<dbReference type="RefSeq" id="WP_017417550.1">
    <property type="nucleotide sequence ID" value="NZ_BDDG01000003.1"/>
</dbReference>